<sequence>MDPIPGFEEHTTDSIGRITNDKEDEKKIGGNKEGSFTGNIERKPGAKQKAGNENKDKKEMDDIMAMIGSLQIKSTQNPK</sequence>
<comment type="caution">
    <text evidence="2">The sequence shown here is derived from an EMBL/GenBank/DDBJ whole genome shotgun (WGS) entry which is preliminary data.</text>
</comment>
<reference evidence="2 3" key="1">
    <citation type="submission" date="2019-12" db="EMBL/GenBank/DDBJ databases">
        <title>Chromosome-level assembly of the Caenorhabditis remanei genome.</title>
        <authorList>
            <person name="Teterina A.A."/>
            <person name="Willis J.H."/>
            <person name="Phillips P.C."/>
        </authorList>
    </citation>
    <scope>NUCLEOTIDE SEQUENCE [LARGE SCALE GENOMIC DNA]</scope>
    <source>
        <strain evidence="2 3">PX506</strain>
        <tissue evidence="2">Whole organism</tissue>
    </source>
</reference>
<gene>
    <name evidence="2" type="ORF">GCK72_008897</name>
</gene>
<feature type="region of interest" description="Disordered" evidence="1">
    <location>
        <begin position="1"/>
        <end position="58"/>
    </location>
</feature>
<dbReference type="KEGG" id="crq:GCK72_008897"/>
<dbReference type="AlphaFoldDB" id="A0A6A5GYT9"/>
<feature type="compositionally biased region" description="Basic and acidic residues" evidence="1">
    <location>
        <begin position="19"/>
        <end position="30"/>
    </location>
</feature>
<accession>A0A6A5GYT9</accession>
<dbReference type="CTD" id="78774788"/>
<feature type="compositionally biased region" description="Basic and acidic residues" evidence="1">
    <location>
        <begin position="40"/>
        <end position="58"/>
    </location>
</feature>
<protein>
    <submittedName>
        <fullName evidence="2">Uncharacterized protein</fullName>
    </submittedName>
</protein>
<dbReference type="RefSeq" id="XP_053586684.1">
    <property type="nucleotide sequence ID" value="XM_053727107.1"/>
</dbReference>
<dbReference type="Proteomes" id="UP000483820">
    <property type="component" value="Chromosome III"/>
</dbReference>
<evidence type="ECO:0000313" key="2">
    <source>
        <dbReference type="EMBL" id="KAF1760648.1"/>
    </source>
</evidence>
<evidence type="ECO:0000256" key="1">
    <source>
        <dbReference type="SAM" id="MobiDB-lite"/>
    </source>
</evidence>
<evidence type="ECO:0000313" key="3">
    <source>
        <dbReference type="Proteomes" id="UP000483820"/>
    </source>
</evidence>
<proteinExistence type="predicted"/>
<name>A0A6A5GYT9_CAERE</name>
<dbReference type="GeneID" id="78774788"/>
<organism evidence="2 3">
    <name type="scientific">Caenorhabditis remanei</name>
    <name type="common">Caenorhabditis vulgaris</name>
    <dbReference type="NCBI Taxonomy" id="31234"/>
    <lineage>
        <taxon>Eukaryota</taxon>
        <taxon>Metazoa</taxon>
        <taxon>Ecdysozoa</taxon>
        <taxon>Nematoda</taxon>
        <taxon>Chromadorea</taxon>
        <taxon>Rhabditida</taxon>
        <taxon>Rhabditina</taxon>
        <taxon>Rhabditomorpha</taxon>
        <taxon>Rhabditoidea</taxon>
        <taxon>Rhabditidae</taxon>
        <taxon>Peloderinae</taxon>
        <taxon>Caenorhabditis</taxon>
    </lineage>
</organism>
<dbReference type="EMBL" id="WUAV01000003">
    <property type="protein sequence ID" value="KAF1760648.1"/>
    <property type="molecule type" value="Genomic_DNA"/>
</dbReference>